<keyword evidence="1" id="KW-0805">Transcription regulation</keyword>
<keyword evidence="3" id="KW-0804">Transcription</keyword>
<accession>A0ABV1AMN2</accession>
<dbReference type="SMART" id="SM00347">
    <property type="entry name" value="HTH_MARR"/>
    <property type="match status" value="1"/>
</dbReference>
<dbReference type="PANTHER" id="PTHR42756">
    <property type="entry name" value="TRANSCRIPTIONAL REGULATOR, MARR"/>
    <property type="match status" value="1"/>
</dbReference>
<name>A0ABV1AMN2_9FIRM</name>
<keyword evidence="6" id="KW-1185">Reference proteome</keyword>
<dbReference type="InterPro" id="IPR036388">
    <property type="entry name" value="WH-like_DNA-bd_sf"/>
</dbReference>
<dbReference type="EMBL" id="JBBMEI010000030">
    <property type="protein sequence ID" value="MEQ2358788.1"/>
    <property type="molecule type" value="Genomic_DNA"/>
</dbReference>
<proteinExistence type="predicted"/>
<gene>
    <name evidence="5" type="ORF">WMO75_10655</name>
</gene>
<dbReference type="Pfam" id="PF12802">
    <property type="entry name" value="MarR_2"/>
    <property type="match status" value="1"/>
</dbReference>
<evidence type="ECO:0000256" key="2">
    <source>
        <dbReference type="ARBA" id="ARBA00023125"/>
    </source>
</evidence>
<reference evidence="5 6" key="1">
    <citation type="submission" date="2024-03" db="EMBL/GenBank/DDBJ databases">
        <title>Human intestinal bacterial collection.</title>
        <authorList>
            <person name="Pauvert C."/>
            <person name="Hitch T.C.A."/>
            <person name="Clavel T."/>
        </authorList>
    </citation>
    <scope>NUCLEOTIDE SEQUENCE [LARGE SCALE GENOMIC DNA]</scope>
    <source>
        <strain evidence="5 6">CLA-AA-H95</strain>
    </source>
</reference>
<dbReference type="PROSITE" id="PS50995">
    <property type="entry name" value="HTH_MARR_2"/>
    <property type="match status" value="1"/>
</dbReference>
<dbReference type="RefSeq" id="WP_022215595.1">
    <property type="nucleotide sequence ID" value="NZ_JBBMEI010000030.1"/>
</dbReference>
<comment type="caution">
    <text evidence="5">The sequence shown here is derived from an EMBL/GenBank/DDBJ whole genome shotgun (WGS) entry which is preliminary data.</text>
</comment>
<keyword evidence="2" id="KW-0238">DNA-binding</keyword>
<dbReference type="InterPro" id="IPR036390">
    <property type="entry name" value="WH_DNA-bd_sf"/>
</dbReference>
<evidence type="ECO:0000256" key="3">
    <source>
        <dbReference type="ARBA" id="ARBA00023163"/>
    </source>
</evidence>
<sequence length="162" mass="18957">MKETEEKLTNMHVGRLIHMMSHQMKRDSNSVASAIENDELTIMQKHVLKFVLLESLHRDLYQKDIEEEFQIRKSTVTGILKLMEKHGYIYRESVKKDARLKRIVPTAKAEEMRPKILEHIQKTEARLIEGIAPEDVLICKKALGQMLCNLSEMNKEENQKDE</sequence>
<dbReference type="InterPro" id="IPR000835">
    <property type="entry name" value="HTH_MarR-typ"/>
</dbReference>
<dbReference type="PANTHER" id="PTHR42756:SF1">
    <property type="entry name" value="TRANSCRIPTIONAL REPRESSOR OF EMRAB OPERON"/>
    <property type="match status" value="1"/>
</dbReference>
<evidence type="ECO:0000256" key="1">
    <source>
        <dbReference type="ARBA" id="ARBA00023015"/>
    </source>
</evidence>
<feature type="domain" description="HTH marR-type" evidence="4">
    <location>
        <begin position="10"/>
        <end position="152"/>
    </location>
</feature>
<protein>
    <submittedName>
        <fullName evidence="5">MarR family transcriptional regulator</fullName>
    </submittedName>
</protein>
<evidence type="ECO:0000259" key="4">
    <source>
        <dbReference type="PROSITE" id="PS50995"/>
    </source>
</evidence>
<evidence type="ECO:0000313" key="6">
    <source>
        <dbReference type="Proteomes" id="UP001446032"/>
    </source>
</evidence>
<dbReference type="SUPFAM" id="SSF46785">
    <property type="entry name" value="Winged helix' DNA-binding domain"/>
    <property type="match status" value="1"/>
</dbReference>
<dbReference type="Proteomes" id="UP001446032">
    <property type="component" value="Unassembled WGS sequence"/>
</dbReference>
<evidence type="ECO:0000313" key="5">
    <source>
        <dbReference type="EMBL" id="MEQ2358788.1"/>
    </source>
</evidence>
<dbReference type="Gene3D" id="1.10.10.10">
    <property type="entry name" value="Winged helix-like DNA-binding domain superfamily/Winged helix DNA-binding domain"/>
    <property type="match status" value="1"/>
</dbReference>
<organism evidence="5 6">
    <name type="scientific">Blautia intestinihominis</name>
    <dbReference type="NCBI Taxonomy" id="3133152"/>
    <lineage>
        <taxon>Bacteria</taxon>
        <taxon>Bacillati</taxon>
        <taxon>Bacillota</taxon>
        <taxon>Clostridia</taxon>
        <taxon>Lachnospirales</taxon>
        <taxon>Lachnospiraceae</taxon>
        <taxon>Blautia</taxon>
    </lineage>
</organism>